<keyword evidence="2" id="KW-1185">Reference proteome</keyword>
<accession>A0A151NAA7</accession>
<name>A0A151NAA7_ALLMI</name>
<protein>
    <submittedName>
        <fullName evidence="1">Uncharacterized protein</fullName>
    </submittedName>
</protein>
<proteinExistence type="predicted"/>
<comment type="caution">
    <text evidence="1">The sequence shown here is derived from an EMBL/GenBank/DDBJ whole genome shotgun (WGS) entry which is preliminary data.</text>
</comment>
<sequence length="68" mass="7527">MNSSLGSANWLGPATGIQDCLGQTRTYGHPICKAHSTKKGFRRGSDMLFLRSHPGLTNELILWKINEI</sequence>
<dbReference type="AlphaFoldDB" id="A0A151NAA7"/>
<reference evidence="1 2" key="1">
    <citation type="journal article" date="2012" name="Genome Biol.">
        <title>Sequencing three crocodilian genomes to illuminate the evolution of archosaurs and amniotes.</title>
        <authorList>
            <person name="St John J.A."/>
            <person name="Braun E.L."/>
            <person name="Isberg S.R."/>
            <person name="Miles L.G."/>
            <person name="Chong A.Y."/>
            <person name="Gongora J."/>
            <person name="Dalzell P."/>
            <person name="Moran C."/>
            <person name="Bed'hom B."/>
            <person name="Abzhanov A."/>
            <person name="Burgess S.C."/>
            <person name="Cooksey A.M."/>
            <person name="Castoe T.A."/>
            <person name="Crawford N.G."/>
            <person name="Densmore L.D."/>
            <person name="Drew J.C."/>
            <person name="Edwards S.V."/>
            <person name="Faircloth B.C."/>
            <person name="Fujita M.K."/>
            <person name="Greenwold M.J."/>
            <person name="Hoffmann F.G."/>
            <person name="Howard J.M."/>
            <person name="Iguchi T."/>
            <person name="Janes D.E."/>
            <person name="Khan S.Y."/>
            <person name="Kohno S."/>
            <person name="de Koning A.J."/>
            <person name="Lance S.L."/>
            <person name="McCarthy F.M."/>
            <person name="McCormack J.E."/>
            <person name="Merchant M.E."/>
            <person name="Peterson D.G."/>
            <person name="Pollock D.D."/>
            <person name="Pourmand N."/>
            <person name="Raney B.J."/>
            <person name="Roessler K.A."/>
            <person name="Sanford J.R."/>
            <person name="Sawyer R.H."/>
            <person name="Schmidt C.J."/>
            <person name="Triplett E.W."/>
            <person name="Tuberville T.D."/>
            <person name="Venegas-Anaya M."/>
            <person name="Howard J.T."/>
            <person name="Jarvis E.D."/>
            <person name="Guillette L.J.Jr."/>
            <person name="Glenn T.C."/>
            <person name="Green R.E."/>
            <person name="Ray D.A."/>
        </authorList>
    </citation>
    <scope>NUCLEOTIDE SEQUENCE [LARGE SCALE GENOMIC DNA]</scope>
    <source>
        <strain evidence="1">KSC_2009_1</strain>
    </source>
</reference>
<dbReference type="Proteomes" id="UP000050525">
    <property type="component" value="Unassembled WGS sequence"/>
</dbReference>
<evidence type="ECO:0000313" key="1">
    <source>
        <dbReference type="EMBL" id="KYO33744.1"/>
    </source>
</evidence>
<evidence type="ECO:0000313" key="2">
    <source>
        <dbReference type="Proteomes" id="UP000050525"/>
    </source>
</evidence>
<organism evidence="1 2">
    <name type="scientific">Alligator mississippiensis</name>
    <name type="common">American alligator</name>
    <dbReference type="NCBI Taxonomy" id="8496"/>
    <lineage>
        <taxon>Eukaryota</taxon>
        <taxon>Metazoa</taxon>
        <taxon>Chordata</taxon>
        <taxon>Craniata</taxon>
        <taxon>Vertebrata</taxon>
        <taxon>Euteleostomi</taxon>
        <taxon>Archelosauria</taxon>
        <taxon>Archosauria</taxon>
        <taxon>Crocodylia</taxon>
        <taxon>Alligatoridae</taxon>
        <taxon>Alligatorinae</taxon>
        <taxon>Alligator</taxon>
    </lineage>
</organism>
<dbReference type="EMBL" id="AKHW03003682">
    <property type="protein sequence ID" value="KYO33744.1"/>
    <property type="molecule type" value="Genomic_DNA"/>
</dbReference>
<gene>
    <name evidence="1" type="ORF">Y1Q_0008869</name>
</gene>